<name>A0A0J8VIR8_9GAMM</name>
<proteinExistence type="predicted"/>
<dbReference type="InterPro" id="IPR028976">
    <property type="entry name" value="CheC-like_sf"/>
</dbReference>
<evidence type="ECO:0000256" key="1">
    <source>
        <dbReference type="ARBA" id="ARBA00022500"/>
    </source>
</evidence>
<dbReference type="PANTHER" id="PTHR44591">
    <property type="entry name" value="STRESS RESPONSE REGULATOR PROTEIN 1"/>
    <property type="match status" value="1"/>
</dbReference>
<dbReference type="CDD" id="cd17910">
    <property type="entry name" value="CheC_ClassII"/>
    <property type="match status" value="1"/>
</dbReference>
<dbReference type="InterPro" id="IPR050595">
    <property type="entry name" value="Bact_response_regulator"/>
</dbReference>
<reference evidence="5 6" key="1">
    <citation type="submission" date="2018-01" db="EMBL/GenBank/DDBJ databases">
        <title>Whole genome sequencing of Histamine producing bacteria.</title>
        <authorList>
            <person name="Butler K."/>
        </authorList>
    </citation>
    <scope>NUCLEOTIDE SEQUENCE [LARGE SCALE GENOMIC DNA]</scope>
    <source>
        <strain evidence="5 6">DSM 24669</strain>
    </source>
</reference>
<accession>A0A0J8VIR8</accession>
<dbReference type="SUPFAM" id="SSF52172">
    <property type="entry name" value="CheY-like"/>
    <property type="match status" value="1"/>
</dbReference>
<dbReference type="GO" id="GO:0000160">
    <property type="term" value="P:phosphorelay signal transduction system"/>
    <property type="evidence" value="ECO:0007669"/>
    <property type="project" value="InterPro"/>
</dbReference>
<dbReference type="Gene3D" id="3.40.50.2300">
    <property type="match status" value="1"/>
</dbReference>
<comment type="caution">
    <text evidence="5">The sequence shown here is derived from an EMBL/GenBank/DDBJ whole genome shotgun (WGS) entry which is preliminary data.</text>
</comment>
<dbReference type="SMART" id="SM00448">
    <property type="entry name" value="REC"/>
    <property type="match status" value="1"/>
</dbReference>
<dbReference type="Proteomes" id="UP000240481">
    <property type="component" value="Unassembled WGS sequence"/>
</dbReference>
<organism evidence="5 6">
    <name type="scientific">Photobacterium swingsii</name>
    <dbReference type="NCBI Taxonomy" id="680026"/>
    <lineage>
        <taxon>Bacteria</taxon>
        <taxon>Pseudomonadati</taxon>
        <taxon>Pseudomonadota</taxon>
        <taxon>Gammaproteobacteria</taxon>
        <taxon>Vibrionales</taxon>
        <taxon>Vibrionaceae</taxon>
        <taxon>Photobacterium</taxon>
    </lineage>
</organism>
<dbReference type="Gene3D" id="3.40.1550.10">
    <property type="entry name" value="CheC-like"/>
    <property type="match status" value="1"/>
</dbReference>
<evidence type="ECO:0000313" key="5">
    <source>
        <dbReference type="EMBL" id="PSW27123.1"/>
    </source>
</evidence>
<dbReference type="EMBL" id="PYLZ01000001">
    <property type="protein sequence ID" value="PSW27123.1"/>
    <property type="molecule type" value="Genomic_DNA"/>
</dbReference>
<keyword evidence="6" id="KW-1185">Reference proteome</keyword>
<dbReference type="PANTHER" id="PTHR44591:SF24">
    <property type="entry name" value="PROTEIN-GLUTAMATE METHYLESTERASE_PROTEIN-GLUTAMINE GLUTAMINASE 1"/>
    <property type="match status" value="1"/>
</dbReference>
<keyword evidence="1" id="KW-0145">Chemotaxis</keyword>
<dbReference type="AlphaFoldDB" id="A0A0J8VIR8"/>
<sequence>MARYLCSIDNVVLHYALNGKEGLECLRHNDIDILFLDLTMPVMDGYTLLESLPVSEHDTNVVILSADVQQQAISRCEALGVEHFMAKPFEPSELFENLSRFGVTSPIRPLATFPCVETNYIEVFREVANVALGRGAAIISDHLGEFITMPLPIVATTEASSLAMTLNEIRDNEHAVAISQRFVGGGIYGEALVRLHGKDISAFGQRLGFSQVDEHTNEIVIDIANLMVSSFLGALTEHMNIPFSVRQPIVLEEYMHWSDSTKSAATEYFTIEYGYRAESLDLDCDVLFLMDNSSTSVIKKIMETLH</sequence>
<feature type="modified residue" description="4-aspartylphosphate" evidence="3">
    <location>
        <position position="37"/>
    </location>
</feature>
<dbReference type="InterPro" id="IPR011006">
    <property type="entry name" value="CheY-like_superfamily"/>
</dbReference>
<gene>
    <name evidence="5" type="ORF">C9I94_03890</name>
</gene>
<protein>
    <submittedName>
        <fullName evidence="5">Response regulator</fullName>
    </submittedName>
</protein>
<dbReference type="Pfam" id="PF00072">
    <property type="entry name" value="Response_reg"/>
    <property type="match status" value="1"/>
</dbReference>
<evidence type="ECO:0000313" key="6">
    <source>
        <dbReference type="Proteomes" id="UP000240481"/>
    </source>
</evidence>
<dbReference type="RefSeq" id="WP_048897317.1">
    <property type="nucleotide sequence ID" value="NZ_AP024852.1"/>
</dbReference>
<dbReference type="OrthoDB" id="281471at2"/>
<feature type="domain" description="Response regulatory" evidence="4">
    <location>
        <begin position="1"/>
        <end position="102"/>
    </location>
</feature>
<evidence type="ECO:0000256" key="3">
    <source>
        <dbReference type="PROSITE-ProRule" id="PRU00169"/>
    </source>
</evidence>
<dbReference type="GO" id="GO:0006935">
    <property type="term" value="P:chemotaxis"/>
    <property type="evidence" value="ECO:0007669"/>
    <property type="project" value="UniProtKB-KW"/>
</dbReference>
<dbReference type="InterPro" id="IPR001789">
    <property type="entry name" value="Sig_transdc_resp-reg_receiver"/>
</dbReference>
<dbReference type="PROSITE" id="PS50110">
    <property type="entry name" value="RESPONSE_REGULATORY"/>
    <property type="match status" value="1"/>
</dbReference>
<keyword evidence="2 3" id="KW-0597">Phosphoprotein</keyword>
<evidence type="ECO:0000256" key="2">
    <source>
        <dbReference type="ARBA" id="ARBA00022553"/>
    </source>
</evidence>
<evidence type="ECO:0000259" key="4">
    <source>
        <dbReference type="PROSITE" id="PS50110"/>
    </source>
</evidence>
<dbReference type="STRING" id="680026.AB733_01995"/>
<dbReference type="SUPFAM" id="SSF103039">
    <property type="entry name" value="CheC-like"/>
    <property type="match status" value="1"/>
</dbReference>